<dbReference type="AlphaFoldDB" id="A0AAW2YMC9"/>
<protein>
    <submittedName>
        <fullName evidence="2">JmjC domain-containing protein</fullName>
    </submittedName>
</protein>
<dbReference type="Proteomes" id="UP001431209">
    <property type="component" value="Unassembled WGS sequence"/>
</dbReference>
<keyword evidence="3" id="KW-1185">Reference proteome</keyword>
<evidence type="ECO:0000313" key="2">
    <source>
        <dbReference type="EMBL" id="KAL0477824.1"/>
    </source>
</evidence>
<proteinExistence type="predicted"/>
<sequence>MQEDGGISSLFDFLADSTDKIIFSDATNKDSHVPVIHRNEINAESFRSNYLNKKPVKLKGFMNQEWTNWTPDSLCELFKEEPLSVLVSKDNKNFIDNDITCERAQMTNTQLFDHVFHVSSASKRLYFRTTLPDALLESVDQLPIKTLLDREKDNTSLLRLWVGSSGNVTPIHYDRCHGVLSQIIGTKKITLFSPKYTSDIYPHESHSSRAHCSRVCMEKWIMGDTYQREHYPNFDRAKRRECILEPGDILYTPPGWWHHVLSVTPCASITVPFDMKPGEKIPPNMLI</sequence>
<dbReference type="InterPro" id="IPR041667">
    <property type="entry name" value="Cupin_8"/>
</dbReference>
<reference evidence="2 3" key="1">
    <citation type="submission" date="2024-03" db="EMBL/GenBank/DDBJ databases">
        <title>The Acrasis kona genome and developmental transcriptomes reveal deep origins of eukaryotic multicellular pathways.</title>
        <authorList>
            <person name="Sheikh S."/>
            <person name="Fu C.-J."/>
            <person name="Brown M.W."/>
            <person name="Baldauf S.L."/>
        </authorList>
    </citation>
    <scope>NUCLEOTIDE SEQUENCE [LARGE SCALE GENOMIC DNA]</scope>
    <source>
        <strain evidence="2 3">ATCC MYA-3509</strain>
    </source>
</reference>
<evidence type="ECO:0000313" key="3">
    <source>
        <dbReference type="Proteomes" id="UP001431209"/>
    </source>
</evidence>
<gene>
    <name evidence="2" type="ORF">AKO1_005285</name>
</gene>
<dbReference type="Gene3D" id="2.60.120.650">
    <property type="entry name" value="Cupin"/>
    <property type="match status" value="1"/>
</dbReference>
<comment type="caution">
    <text evidence="2">The sequence shown here is derived from an EMBL/GenBank/DDBJ whole genome shotgun (WGS) entry which is preliminary data.</text>
</comment>
<name>A0AAW2YMC9_9EUKA</name>
<dbReference type="Pfam" id="PF13621">
    <property type="entry name" value="Cupin_8"/>
    <property type="match status" value="1"/>
</dbReference>
<dbReference type="PANTHER" id="PTHR12461:SF90">
    <property type="entry name" value="JUMONJI-LIKE PROTEIN"/>
    <property type="match status" value="1"/>
</dbReference>
<dbReference type="PANTHER" id="PTHR12461">
    <property type="entry name" value="HYPOXIA-INDUCIBLE FACTOR 1 ALPHA INHIBITOR-RELATED"/>
    <property type="match status" value="1"/>
</dbReference>
<dbReference type="SMART" id="SM00558">
    <property type="entry name" value="JmjC"/>
    <property type="match status" value="1"/>
</dbReference>
<evidence type="ECO:0000259" key="1">
    <source>
        <dbReference type="PROSITE" id="PS51184"/>
    </source>
</evidence>
<accession>A0AAW2YMC9</accession>
<feature type="domain" description="JmjC" evidence="1">
    <location>
        <begin position="131"/>
        <end position="287"/>
    </location>
</feature>
<organism evidence="2 3">
    <name type="scientific">Acrasis kona</name>
    <dbReference type="NCBI Taxonomy" id="1008807"/>
    <lineage>
        <taxon>Eukaryota</taxon>
        <taxon>Discoba</taxon>
        <taxon>Heterolobosea</taxon>
        <taxon>Tetramitia</taxon>
        <taxon>Eutetramitia</taxon>
        <taxon>Acrasidae</taxon>
        <taxon>Acrasis</taxon>
    </lineage>
</organism>
<dbReference type="PROSITE" id="PS51184">
    <property type="entry name" value="JMJC"/>
    <property type="match status" value="1"/>
</dbReference>
<dbReference type="EMBL" id="JAOPGA020000251">
    <property type="protein sequence ID" value="KAL0477824.1"/>
    <property type="molecule type" value="Genomic_DNA"/>
</dbReference>
<dbReference type="SUPFAM" id="SSF51197">
    <property type="entry name" value="Clavaminate synthase-like"/>
    <property type="match status" value="1"/>
</dbReference>
<dbReference type="InterPro" id="IPR003347">
    <property type="entry name" value="JmjC_dom"/>
</dbReference>